<dbReference type="FunFam" id="3.10.450.10:FF:000013">
    <property type="entry name" value="Cysteine proteinase inhibitor"/>
    <property type="match status" value="1"/>
</dbReference>
<sequence length="382" mass="43594">MKKVISVSVLVLVLVLLCSVCELGHCLERSSVLQMRLGGIHDCKGSQNSAEIDSLARFAVQEHNKKANSLLEFARVLKAKEQVVAGKMYHLTLEVIDAGKKKIYEAKVWVKPWMNFKELQEFKHAHDDPSFSQSDLGAERDGHEPGWKAVPTDDPEVQDAANHAVKSIQKRSNSLSPYELLEVLLAKAKVIEDYARFELLVKLRRGIKEEKFRVENSLLEFARVLKAKEQVVAGKMYHLTLEVIDAGKKKIYEAKVWVKPWMNFKELQEFKHAHDDPSFSQSDLGAERDGHEPGWKAVPTDDPEVQDAANHAVKSIQKRSNSLSPYELLEVLLAKAKVIEDYARFELLVKLRRGIKEEKFRVEVNKNIEGKFFLNQFEQDHS</sequence>
<dbReference type="GO" id="GO:0006952">
    <property type="term" value="P:defense response"/>
    <property type="evidence" value="ECO:0007669"/>
    <property type="project" value="UniProtKB-KW"/>
</dbReference>
<feature type="chain" id="PRO_5043102078" description="Cysteine proteinase inhibitor" evidence="10">
    <location>
        <begin position="27"/>
        <end position="382"/>
    </location>
</feature>
<dbReference type="SUPFAM" id="SSF54403">
    <property type="entry name" value="Cystatin/monellin"/>
    <property type="match status" value="4"/>
</dbReference>
<evidence type="ECO:0000313" key="13">
    <source>
        <dbReference type="Proteomes" id="UP000237347"/>
    </source>
</evidence>
<dbReference type="GO" id="GO:0009409">
    <property type="term" value="P:response to cold"/>
    <property type="evidence" value="ECO:0007669"/>
    <property type="project" value="UniProtKB-ARBA"/>
</dbReference>
<dbReference type="GO" id="GO:0005576">
    <property type="term" value="C:extracellular region"/>
    <property type="evidence" value="ECO:0007669"/>
    <property type="project" value="UniProtKB-SubCell"/>
</dbReference>
<keyword evidence="8" id="KW-0611">Plant defense</keyword>
<evidence type="ECO:0000256" key="7">
    <source>
        <dbReference type="ARBA" id="ARBA00022737"/>
    </source>
</evidence>
<dbReference type="Pfam" id="PF16845">
    <property type="entry name" value="SQAPI"/>
    <property type="match status" value="2"/>
</dbReference>
<organism evidence="12 13">
    <name type="scientific">Quercus suber</name>
    <name type="common">Cork oak</name>
    <dbReference type="NCBI Taxonomy" id="58331"/>
    <lineage>
        <taxon>Eukaryota</taxon>
        <taxon>Viridiplantae</taxon>
        <taxon>Streptophyta</taxon>
        <taxon>Embryophyta</taxon>
        <taxon>Tracheophyta</taxon>
        <taxon>Spermatophyta</taxon>
        <taxon>Magnoliopsida</taxon>
        <taxon>eudicotyledons</taxon>
        <taxon>Gunneridae</taxon>
        <taxon>Pentapetalae</taxon>
        <taxon>rosids</taxon>
        <taxon>fabids</taxon>
        <taxon>Fagales</taxon>
        <taxon>Fagaceae</taxon>
        <taxon>Quercus</taxon>
    </lineage>
</organism>
<evidence type="ECO:0000256" key="3">
    <source>
        <dbReference type="ARBA" id="ARBA00022525"/>
    </source>
</evidence>
<keyword evidence="4 10" id="KW-0646">Protease inhibitor</keyword>
<name>A0AAW0KIP9_QUESU</name>
<comment type="subcellular location">
    <subcellularLocation>
        <location evidence="1">Secreted</location>
    </subcellularLocation>
</comment>
<dbReference type="InterPro" id="IPR000010">
    <property type="entry name" value="Cystatin_dom"/>
</dbReference>
<reference evidence="12 13" key="1">
    <citation type="journal article" date="2018" name="Sci. Data">
        <title>The draft genome sequence of cork oak.</title>
        <authorList>
            <person name="Ramos A.M."/>
            <person name="Usie A."/>
            <person name="Barbosa P."/>
            <person name="Barros P.M."/>
            <person name="Capote T."/>
            <person name="Chaves I."/>
            <person name="Simoes F."/>
            <person name="Abreu I."/>
            <person name="Carrasquinho I."/>
            <person name="Faro C."/>
            <person name="Guimaraes J.B."/>
            <person name="Mendonca D."/>
            <person name="Nobrega F."/>
            <person name="Rodrigues L."/>
            <person name="Saibo N.J.M."/>
            <person name="Varela M.C."/>
            <person name="Egas C."/>
            <person name="Matos J."/>
            <person name="Miguel C.M."/>
            <person name="Oliveira M.M."/>
            <person name="Ricardo C.P."/>
            <person name="Goncalves S."/>
        </authorList>
    </citation>
    <scope>NUCLEOTIDE SEQUENCE [LARGE SCALE GENOMIC DNA]</scope>
    <source>
        <strain evidence="13">cv. HL8</strain>
    </source>
</reference>
<evidence type="ECO:0000256" key="5">
    <source>
        <dbReference type="ARBA" id="ARBA00022704"/>
    </source>
</evidence>
<keyword evidence="7" id="KW-0677">Repeat</keyword>
<feature type="domain" description="Cystatin" evidence="11">
    <location>
        <begin position="35"/>
        <end position="125"/>
    </location>
</feature>
<keyword evidence="6 10" id="KW-0732">Signal</keyword>
<proteinExistence type="inferred from homology"/>
<comment type="caution">
    <text evidence="12">The sequence shown here is derived from an EMBL/GenBank/DDBJ whole genome shotgun (WGS) entry which is preliminary data.</text>
</comment>
<feature type="signal peptide" evidence="10">
    <location>
        <begin position="1"/>
        <end position="26"/>
    </location>
</feature>
<keyword evidence="13" id="KW-1185">Reference proteome</keyword>
<evidence type="ECO:0000256" key="9">
    <source>
        <dbReference type="ARBA" id="ARBA00037320"/>
    </source>
</evidence>
<comment type="function">
    <text evidence="9">Specific inhibitor of cysteine proteinases. Probably involved in the regulation of endogenous processes and in defense against pests and pathogens.</text>
</comment>
<dbReference type="EMBL" id="PKMF04000285">
    <property type="protein sequence ID" value="KAK7839345.1"/>
    <property type="molecule type" value="Genomic_DNA"/>
</dbReference>
<feature type="domain" description="Cystatin" evidence="11">
    <location>
        <begin position="183"/>
        <end position="273"/>
    </location>
</feature>
<dbReference type="Proteomes" id="UP000237347">
    <property type="component" value="Unassembled WGS sequence"/>
</dbReference>
<evidence type="ECO:0000256" key="6">
    <source>
        <dbReference type="ARBA" id="ARBA00022729"/>
    </source>
</evidence>
<evidence type="ECO:0000313" key="12">
    <source>
        <dbReference type="EMBL" id="KAK7839345.1"/>
    </source>
</evidence>
<evidence type="ECO:0000256" key="1">
    <source>
        <dbReference type="ARBA" id="ARBA00004613"/>
    </source>
</evidence>
<keyword evidence="3" id="KW-0964">Secreted</keyword>
<dbReference type="AlphaFoldDB" id="A0AAW0KIP9"/>
<evidence type="ECO:0000259" key="11">
    <source>
        <dbReference type="SMART" id="SM00043"/>
    </source>
</evidence>
<gene>
    <name evidence="12" type="primary">CYS6_1</name>
    <name evidence="12" type="ORF">CFP56_018083</name>
</gene>
<dbReference type="PANTHER" id="PTHR11413:SF110">
    <property type="entry name" value="CYSTEINE PROTEINASE INHIBITOR 6"/>
    <property type="match status" value="1"/>
</dbReference>
<evidence type="ECO:0000256" key="8">
    <source>
        <dbReference type="ARBA" id="ARBA00022821"/>
    </source>
</evidence>
<dbReference type="Gene3D" id="3.10.450.10">
    <property type="match status" value="4"/>
</dbReference>
<dbReference type="CDD" id="cd00042">
    <property type="entry name" value="CY"/>
    <property type="match status" value="3"/>
</dbReference>
<evidence type="ECO:0000256" key="4">
    <source>
        <dbReference type="ARBA" id="ARBA00022690"/>
    </source>
</evidence>
<evidence type="ECO:0000256" key="2">
    <source>
        <dbReference type="ARBA" id="ARBA00007233"/>
    </source>
</evidence>
<dbReference type="GO" id="GO:0006972">
    <property type="term" value="P:hyperosmotic response"/>
    <property type="evidence" value="ECO:0007669"/>
    <property type="project" value="UniProtKB-ARBA"/>
</dbReference>
<keyword evidence="5 10" id="KW-0789">Thiol protease inhibitor</keyword>
<dbReference type="SMART" id="SM00043">
    <property type="entry name" value="CY"/>
    <property type="match status" value="2"/>
</dbReference>
<dbReference type="InterPro" id="IPR018073">
    <property type="entry name" value="Prot_inh_cystat_CS"/>
</dbReference>
<dbReference type="PANTHER" id="PTHR11413">
    <property type="entry name" value="CYSTATIN FAMILY MEMBER"/>
    <property type="match status" value="1"/>
</dbReference>
<dbReference type="FunFam" id="3.10.450.10:FF:000011">
    <property type="entry name" value="Cysteine proteinase inhibitor"/>
    <property type="match status" value="1"/>
</dbReference>
<evidence type="ECO:0000256" key="10">
    <source>
        <dbReference type="RuleBase" id="RU362130"/>
    </source>
</evidence>
<protein>
    <recommendedName>
        <fullName evidence="10">Cysteine proteinase inhibitor</fullName>
    </recommendedName>
</protein>
<dbReference type="InterPro" id="IPR046350">
    <property type="entry name" value="Cystatin_sf"/>
</dbReference>
<dbReference type="GO" id="GO:0009414">
    <property type="term" value="P:response to water deprivation"/>
    <property type="evidence" value="ECO:0007669"/>
    <property type="project" value="UniProtKB-ARBA"/>
</dbReference>
<dbReference type="InterPro" id="IPR027214">
    <property type="entry name" value="Cystatin"/>
</dbReference>
<dbReference type="PROSITE" id="PS00287">
    <property type="entry name" value="CYSTATIN"/>
    <property type="match status" value="2"/>
</dbReference>
<accession>A0AAW0KIP9</accession>
<dbReference type="GO" id="GO:0004869">
    <property type="term" value="F:cysteine-type endopeptidase inhibitor activity"/>
    <property type="evidence" value="ECO:0007669"/>
    <property type="project" value="UniProtKB-KW"/>
</dbReference>
<comment type="similarity">
    <text evidence="2 10">Belongs to the cystatin family. Phytocystatin subfamily.</text>
</comment>